<keyword evidence="1" id="KW-1133">Transmembrane helix</keyword>
<feature type="transmembrane region" description="Helical" evidence="1">
    <location>
        <begin position="56"/>
        <end position="74"/>
    </location>
</feature>
<keyword evidence="1" id="KW-0472">Membrane</keyword>
<organism evidence="2 3">
    <name type="scientific">Ligilactobacillus acidipiscis</name>
    <dbReference type="NCBI Taxonomy" id="89059"/>
    <lineage>
        <taxon>Bacteria</taxon>
        <taxon>Bacillati</taxon>
        <taxon>Bacillota</taxon>
        <taxon>Bacilli</taxon>
        <taxon>Lactobacillales</taxon>
        <taxon>Lactobacillaceae</taxon>
        <taxon>Ligilactobacillus</taxon>
    </lineage>
</organism>
<evidence type="ECO:0000256" key="1">
    <source>
        <dbReference type="SAM" id="Phobius"/>
    </source>
</evidence>
<gene>
    <name evidence="2" type="ORF">K8V00_06555</name>
</gene>
<proteinExistence type="predicted"/>
<comment type="caution">
    <text evidence="2">The sequence shown here is derived from an EMBL/GenBank/DDBJ whole genome shotgun (WGS) entry which is preliminary data.</text>
</comment>
<evidence type="ECO:0000313" key="2">
    <source>
        <dbReference type="EMBL" id="HJE97264.1"/>
    </source>
</evidence>
<keyword evidence="1" id="KW-0812">Transmembrane</keyword>
<accession>A0A921F909</accession>
<dbReference type="EMBL" id="DYXG01000064">
    <property type="protein sequence ID" value="HJE97264.1"/>
    <property type="molecule type" value="Genomic_DNA"/>
</dbReference>
<dbReference type="AlphaFoldDB" id="A0A921F909"/>
<feature type="transmembrane region" description="Helical" evidence="1">
    <location>
        <begin position="6"/>
        <end position="28"/>
    </location>
</feature>
<reference evidence="2" key="1">
    <citation type="journal article" date="2021" name="PeerJ">
        <title>Extensive microbial diversity within the chicken gut microbiome revealed by metagenomics and culture.</title>
        <authorList>
            <person name="Gilroy R."/>
            <person name="Ravi A."/>
            <person name="Getino M."/>
            <person name="Pursley I."/>
            <person name="Horton D.L."/>
            <person name="Alikhan N.F."/>
            <person name="Baker D."/>
            <person name="Gharbi K."/>
            <person name="Hall N."/>
            <person name="Watson M."/>
            <person name="Adriaenssens E.M."/>
            <person name="Foster-Nyarko E."/>
            <person name="Jarju S."/>
            <person name="Secka A."/>
            <person name="Antonio M."/>
            <person name="Oren A."/>
            <person name="Chaudhuri R.R."/>
            <person name="La Ragione R."/>
            <person name="Hildebrand F."/>
            <person name="Pallen M.J."/>
        </authorList>
    </citation>
    <scope>NUCLEOTIDE SEQUENCE</scope>
    <source>
        <strain evidence="2">CHK174-6876</strain>
    </source>
</reference>
<protein>
    <submittedName>
        <fullName evidence="2">Uncharacterized protein</fullName>
    </submittedName>
</protein>
<dbReference type="Proteomes" id="UP000707535">
    <property type="component" value="Unassembled WGS sequence"/>
</dbReference>
<name>A0A921F909_9LACO</name>
<sequence>MLLFALIFWILVALAAVGAVIGVVAGIFGKFVGFSWKQLGIWGNNHQINLSEKGQIALLVIVWGILIIVILSKIF</sequence>
<evidence type="ECO:0000313" key="3">
    <source>
        <dbReference type="Proteomes" id="UP000707535"/>
    </source>
</evidence>
<reference evidence="2" key="2">
    <citation type="submission" date="2021-09" db="EMBL/GenBank/DDBJ databases">
        <authorList>
            <person name="Gilroy R."/>
        </authorList>
    </citation>
    <scope>NUCLEOTIDE SEQUENCE</scope>
    <source>
        <strain evidence="2">CHK174-6876</strain>
    </source>
</reference>